<evidence type="ECO:0000256" key="3">
    <source>
        <dbReference type="SAM" id="SignalP"/>
    </source>
</evidence>
<feature type="domain" description="Xaa-Pro dipeptidyl-peptidase C-terminal" evidence="4">
    <location>
        <begin position="362"/>
        <end position="604"/>
    </location>
</feature>
<feature type="region of interest" description="Disordered" evidence="2">
    <location>
        <begin position="32"/>
        <end position="52"/>
    </location>
</feature>
<dbReference type="Gene3D" id="3.40.50.1820">
    <property type="entry name" value="alpha/beta hydrolase"/>
    <property type="match status" value="2"/>
</dbReference>
<evidence type="ECO:0000259" key="4">
    <source>
        <dbReference type="SMART" id="SM00939"/>
    </source>
</evidence>
<reference evidence="6" key="1">
    <citation type="journal article" date="2019" name="Int. J. Syst. Evol. Microbiol.">
        <title>The Global Catalogue of Microorganisms (GCM) 10K type strain sequencing project: providing services to taxonomists for standard genome sequencing and annotation.</title>
        <authorList>
            <consortium name="The Broad Institute Genomics Platform"/>
            <consortium name="The Broad Institute Genome Sequencing Center for Infectious Disease"/>
            <person name="Wu L."/>
            <person name="Ma J."/>
        </authorList>
    </citation>
    <scope>NUCLEOTIDE SEQUENCE [LARGE SCALE GENOMIC DNA]</scope>
    <source>
        <strain evidence="6">JCM 3367</strain>
    </source>
</reference>
<evidence type="ECO:0000313" key="6">
    <source>
        <dbReference type="Proteomes" id="UP001499978"/>
    </source>
</evidence>
<dbReference type="Pfam" id="PF08530">
    <property type="entry name" value="PepX_C"/>
    <property type="match status" value="1"/>
</dbReference>
<protein>
    <submittedName>
        <fullName evidence="5">Xaa-Pro dipeptidyl-peptidase</fullName>
    </submittedName>
</protein>
<organism evidence="5 6">
    <name type="scientific">Pilimelia columellifera subsp. columellifera</name>
    <dbReference type="NCBI Taxonomy" id="706583"/>
    <lineage>
        <taxon>Bacteria</taxon>
        <taxon>Bacillati</taxon>
        <taxon>Actinomycetota</taxon>
        <taxon>Actinomycetes</taxon>
        <taxon>Micromonosporales</taxon>
        <taxon>Micromonosporaceae</taxon>
        <taxon>Pilimelia</taxon>
    </lineage>
</organism>
<dbReference type="Gene3D" id="2.60.120.260">
    <property type="entry name" value="Galactose-binding domain-like"/>
    <property type="match status" value="1"/>
</dbReference>
<dbReference type="InterPro" id="IPR008979">
    <property type="entry name" value="Galactose-bd-like_sf"/>
</dbReference>
<dbReference type="InterPro" id="IPR000383">
    <property type="entry name" value="Xaa-Pro-like_dom"/>
</dbReference>
<dbReference type="InterPro" id="IPR005674">
    <property type="entry name" value="CocE/Ser_esterase"/>
</dbReference>
<keyword evidence="1" id="KW-0378">Hydrolase</keyword>
<dbReference type="Pfam" id="PF02129">
    <property type="entry name" value="Peptidase_S15"/>
    <property type="match status" value="1"/>
</dbReference>
<dbReference type="SUPFAM" id="SSF49785">
    <property type="entry name" value="Galactose-binding domain-like"/>
    <property type="match status" value="1"/>
</dbReference>
<evidence type="ECO:0000256" key="2">
    <source>
        <dbReference type="SAM" id="MobiDB-lite"/>
    </source>
</evidence>
<proteinExistence type="predicted"/>
<dbReference type="SUPFAM" id="SSF53474">
    <property type="entry name" value="alpha/beta-Hydrolases"/>
    <property type="match status" value="1"/>
</dbReference>
<dbReference type="RefSeq" id="WP_344172170.1">
    <property type="nucleotide sequence ID" value="NZ_BAAARY010000009.1"/>
</dbReference>
<dbReference type="SMART" id="SM00939">
    <property type="entry name" value="PepX_C"/>
    <property type="match status" value="1"/>
</dbReference>
<dbReference type="InterPro" id="IPR029058">
    <property type="entry name" value="AB_hydrolase_fold"/>
</dbReference>
<dbReference type="Proteomes" id="UP001499978">
    <property type="component" value="Unassembled WGS sequence"/>
</dbReference>
<dbReference type="InterPro" id="IPR013736">
    <property type="entry name" value="Xaa-Pro_dipept_C"/>
</dbReference>
<keyword evidence="3" id="KW-0732">Signal</keyword>
<gene>
    <name evidence="5" type="ORF">GCM10010201_23420</name>
</gene>
<feature type="signal peptide" evidence="3">
    <location>
        <begin position="1"/>
        <end position="31"/>
    </location>
</feature>
<comment type="caution">
    <text evidence="5">The sequence shown here is derived from an EMBL/GenBank/DDBJ whole genome shotgun (WGS) entry which is preliminary data.</text>
</comment>
<dbReference type="EMBL" id="BAAARY010000009">
    <property type="protein sequence ID" value="GAA2524208.1"/>
    <property type="molecule type" value="Genomic_DNA"/>
</dbReference>
<dbReference type="NCBIfam" id="TIGR00976">
    <property type="entry name" value="CocE_NonD"/>
    <property type="match status" value="1"/>
</dbReference>
<evidence type="ECO:0000256" key="1">
    <source>
        <dbReference type="ARBA" id="ARBA00022801"/>
    </source>
</evidence>
<name>A0ABP6AV31_9ACTN</name>
<accession>A0ABP6AV31</accession>
<sequence length="638" mass="68124">MAVNFRRRARWSAPALLLLLAASLPATPARAATATAITPPPPVSGPHVKGDRTEPVYDYARAVRESVRVNTTLDSDQDGRKDTIMVDIVRPAEAAAAGVKLPVIINPSPYFATAGRGDDGKKQYDGGGAVSMMPLFYDNYFVPRGYAVASLDLVGTARSTGCSDVGGPNDLASVTAVVDWLNGRNTATHRTGGAAVASWSTGNVGLVGKSYDGTVPNAAAATGIDGLRTIVPIVAISSWYDYTRASGLVHRTNYMGWLGDNNTNDKSKCARALAALNTAADDATGNYNKFWAARDSVKDAAKVRASVLVVHGLEDMNVMPVQFGRWWDALAANDVPRKLWLGRAEHTDPFDFRRAQWVATLHEWFDHWLSGLPTDIMRQPQADVEHEVNRWSVDQTWPVAKPVTVGIGPGVLGAAGSGTVSLTDKAVTQESQIVASPSQAQSHRQTFLSAPVSRDVRISGSPTVTLTIRANQRQAALSARLVDYGRADRYAGNNQISGAEECYGDKTATDDGCYRPRATSTRASDYGVIGRGWLSAEHRVGLTSPSPLTPGQWTEVTIPLMATDAVVRSGRRLGLVLASTDNIVRNGRASGVKIDIDLSRSRLNLPTNEAAVITPSRTAVPNTSLPGWAPGVGPRLLP</sequence>
<evidence type="ECO:0000313" key="5">
    <source>
        <dbReference type="EMBL" id="GAA2524208.1"/>
    </source>
</evidence>
<feature type="chain" id="PRO_5047519232" evidence="3">
    <location>
        <begin position="32"/>
        <end position="638"/>
    </location>
</feature>
<keyword evidence="6" id="KW-1185">Reference proteome</keyword>